<dbReference type="Pfam" id="PF06452">
    <property type="entry name" value="CBM9_1"/>
    <property type="match status" value="1"/>
</dbReference>
<dbReference type="CDD" id="cd09620">
    <property type="entry name" value="CBM9_like_3"/>
    <property type="match status" value="1"/>
</dbReference>
<dbReference type="AlphaFoldDB" id="A0A813FJ79"/>
<dbReference type="EMBL" id="CAJNNV010024672">
    <property type="protein sequence ID" value="CAE8610430.1"/>
    <property type="molecule type" value="Genomic_DNA"/>
</dbReference>
<sequence length="487" mass="54329">MVSRMLRLLASAALFSWIEPRSATQIGFPQAGPDDTQVFQQLKESEGWQFLDAYPAQYVARRLGQEQRIVIDGILDDAAWSEVPFTGSAWMDIAQPLFPDFVLPAEYSTRVKVRWDADFLYVGAELGEPYVTGVVTGHNQNLSSPNPIGAVPYYDNDFEIFIDVSGTNHYYKEFEMNYRNATYDVFWRVPDDAAGLNSVGVPCCSDGTCPRWCVNTSFPGYAGSWTMSPRMRTATGKTEHGWAVEIALPLRATGQSGGLLDGGKDWDRFDPGLGAKFWYMDFARAEHPFFTAQATLFAPLCSQIKETQPTLLGTDQWSCYFEYVWQSCGGHRYMHNPDTWGFLQFAAAHESAECRNVEWPARYLLSQLYQAEVAYFQVYGRFSEDIRQLSQPSLCRAEIGCSSASLVLALTSFSDIYEIDIVADNNATRCVLYAWNGSSSSPDGGPCFSVSVNVKPPGRDLQIFGTVSEERYLNVTVAGSEAEPCLV</sequence>
<evidence type="ECO:0000313" key="3">
    <source>
        <dbReference type="EMBL" id="CAE8610430.1"/>
    </source>
</evidence>
<feature type="domain" description="Carbohydrate-binding" evidence="2">
    <location>
        <begin position="71"/>
        <end position="253"/>
    </location>
</feature>
<reference evidence="3" key="1">
    <citation type="submission" date="2021-02" db="EMBL/GenBank/DDBJ databases">
        <authorList>
            <person name="Dougan E. K."/>
            <person name="Rhodes N."/>
            <person name="Thang M."/>
            <person name="Chan C."/>
        </authorList>
    </citation>
    <scope>NUCLEOTIDE SEQUENCE</scope>
</reference>
<accession>A0A813FJ79</accession>
<dbReference type="Proteomes" id="UP000654075">
    <property type="component" value="Unassembled WGS sequence"/>
</dbReference>
<feature type="signal peptide" evidence="1">
    <location>
        <begin position="1"/>
        <end position="23"/>
    </location>
</feature>
<dbReference type="PANTHER" id="PTHR35532:SF5">
    <property type="entry name" value="CARBOHYDRATE-BINDING DOMAIN-CONTAINING PROTEIN"/>
    <property type="match status" value="1"/>
</dbReference>
<protein>
    <recommendedName>
        <fullName evidence="2">Carbohydrate-binding domain-containing protein</fullName>
    </recommendedName>
</protein>
<keyword evidence="5" id="KW-1185">Reference proteome</keyword>
<comment type="caution">
    <text evidence="3">The sequence shown here is derived from an EMBL/GenBank/DDBJ whole genome shotgun (WGS) entry which is preliminary data.</text>
</comment>
<evidence type="ECO:0000259" key="2">
    <source>
        <dbReference type="Pfam" id="PF06452"/>
    </source>
</evidence>
<dbReference type="GO" id="GO:0004553">
    <property type="term" value="F:hydrolase activity, hydrolyzing O-glycosyl compounds"/>
    <property type="evidence" value="ECO:0007669"/>
    <property type="project" value="InterPro"/>
</dbReference>
<organism evidence="3 5">
    <name type="scientific">Polarella glacialis</name>
    <name type="common">Dinoflagellate</name>
    <dbReference type="NCBI Taxonomy" id="89957"/>
    <lineage>
        <taxon>Eukaryota</taxon>
        <taxon>Sar</taxon>
        <taxon>Alveolata</taxon>
        <taxon>Dinophyceae</taxon>
        <taxon>Suessiales</taxon>
        <taxon>Suessiaceae</taxon>
        <taxon>Polarella</taxon>
    </lineage>
</organism>
<evidence type="ECO:0000313" key="5">
    <source>
        <dbReference type="Proteomes" id="UP000654075"/>
    </source>
</evidence>
<evidence type="ECO:0000256" key="1">
    <source>
        <dbReference type="SAM" id="SignalP"/>
    </source>
</evidence>
<dbReference type="Gene3D" id="2.60.40.1190">
    <property type="match status" value="1"/>
</dbReference>
<dbReference type="GO" id="GO:0016052">
    <property type="term" value="P:carbohydrate catabolic process"/>
    <property type="evidence" value="ECO:0007669"/>
    <property type="project" value="InterPro"/>
</dbReference>
<dbReference type="InterPro" id="IPR010502">
    <property type="entry name" value="Carb-bd_dom_fam9"/>
</dbReference>
<dbReference type="Proteomes" id="UP000626109">
    <property type="component" value="Unassembled WGS sequence"/>
</dbReference>
<dbReference type="GO" id="GO:0030246">
    <property type="term" value="F:carbohydrate binding"/>
    <property type="evidence" value="ECO:0007669"/>
    <property type="project" value="InterPro"/>
</dbReference>
<keyword evidence="1" id="KW-0732">Signal</keyword>
<dbReference type="PANTHER" id="PTHR35532">
    <property type="entry name" value="SIMILAR TO POLYHYDROXYALKANOATE DEPOLYMERASE"/>
    <property type="match status" value="1"/>
</dbReference>
<proteinExistence type="predicted"/>
<dbReference type="OrthoDB" id="59288at2759"/>
<dbReference type="EMBL" id="CAJNNW010030645">
    <property type="protein sequence ID" value="CAE8703989.1"/>
    <property type="molecule type" value="Genomic_DNA"/>
</dbReference>
<feature type="chain" id="PRO_5035596318" description="Carbohydrate-binding domain-containing protein" evidence="1">
    <location>
        <begin position="24"/>
        <end position="487"/>
    </location>
</feature>
<name>A0A813FJ79_POLGL</name>
<dbReference type="SUPFAM" id="SSF49344">
    <property type="entry name" value="CBD9-like"/>
    <property type="match status" value="1"/>
</dbReference>
<gene>
    <name evidence="3" type="ORF">PGLA1383_LOCUS28254</name>
    <name evidence="4" type="ORF">PGLA2088_LOCUS33026</name>
</gene>
<evidence type="ECO:0000313" key="4">
    <source>
        <dbReference type="EMBL" id="CAE8703989.1"/>
    </source>
</evidence>